<dbReference type="InterPro" id="IPR014001">
    <property type="entry name" value="Helicase_ATP-bd"/>
</dbReference>
<dbReference type="RefSeq" id="XP_027616997.1">
    <property type="nucleotide sequence ID" value="XM_027761196.1"/>
</dbReference>
<sequence length="951" mass="106991">MSSVSSKMSPSSSPVPSSPTSYMTVPTRPTTPPSSPPDLHNVEENGQADANDKAKDEAEDGQANEDTEARMKMLDELLKKSAAYVSILKEQMDKVQVHYGKRRAAKPEHGHEATPSSKKRRRSGAEENDEQSTKRKKTEQAGQAVVERSQESNDANAFVQPALVTGATLRDYQLEGVAWMVGLYQSGISGILADEMGLGKTLQAIAFHAFLRERSVAPFLVVCPLSVLQNWVDEFHRFTPDIPVCMYHGTPEERAELRRTQMVFSESDMEYQDKAFRRYVAKESKAKPGVAKGKGKVGTKSTTEVKTRKKSSRVTAKSRAHTESDDQKPKTRGKKRGGAKKAPTRTRKVFESEDERVEEDEEPMEVDDKAGTSTVTSQPLPPHQKTNFPVVITTYEMIMKDRAQLERYAWGFIVVDEGHRLKNLHCKLMREIKKLNAAARMVLTGTPLHNNLAELWALLNFVLPDLFTDLDAFEEWFDLPMLQSKLSPTRSAQLIHSLHAVLRPFLLRRLKSDVETDLPPKKEYVLYAPLSEHQREIYDAIVDGTLRALLVKEAGGKSTSFKPEEEDEEEVPLKVQAARKEAKSKYSARLRQNRQRNYSVDGSDDDYFEKLESGPQKPKATGKSAEDLGREWQRKSMMKKINGMKLQNTVMQLRKVCSHPFLFDWPVDPNTRAPVLNEDLVSTSGKMMVLDRLLEELFRRDHKVLLFSQFTTVLDIIEDWAVELKGWPICRIDGSTSMTDRCEEVDRFEKSGDTSHAPRLFLLSTRAGGLGLNLVAADTVIFYDQDWNPQMDLQAQDRAHRIGQTRPVLIFRLVSAHTIEAKIMERATEKRKLEALVIAKGQFKTPTLAVGRSKPETMTEMAASLLRLEGEKIQVVPNTEAGKASVISDEELDMLLDRRPEVFVDRGKGWTSAGQEAPEEAAVKTAKFAVYEAPVHEAGDMLAGMMDDDDE</sequence>
<keyword evidence="8" id="KW-1185">Reference proteome</keyword>
<feature type="compositionally biased region" description="Low complexity" evidence="4">
    <location>
        <begin position="1"/>
        <end position="28"/>
    </location>
</feature>
<feature type="region of interest" description="Disordered" evidence="4">
    <location>
        <begin position="284"/>
        <end position="385"/>
    </location>
</feature>
<keyword evidence="2" id="KW-0378">Hydrolase</keyword>
<evidence type="ECO:0000256" key="2">
    <source>
        <dbReference type="ARBA" id="ARBA00022801"/>
    </source>
</evidence>
<dbReference type="PANTHER" id="PTHR10799">
    <property type="entry name" value="SNF2/RAD54 HELICASE FAMILY"/>
    <property type="match status" value="1"/>
</dbReference>
<dbReference type="InterPro" id="IPR049730">
    <property type="entry name" value="SNF2/RAD54-like_C"/>
</dbReference>
<feature type="domain" description="Helicase C-terminal" evidence="6">
    <location>
        <begin position="689"/>
        <end position="862"/>
    </location>
</feature>
<evidence type="ECO:0000256" key="3">
    <source>
        <dbReference type="ARBA" id="ARBA00022840"/>
    </source>
</evidence>
<feature type="region of interest" description="Disordered" evidence="4">
    <location>
        <begin position="1"/>
        <end position="70"/>
    </location>
</feature>
<dbReference type="GO" id="GO:0005524">
    <property type="term" value="F:ATP binding"/>
    <property type="evidence" value="ECO:0007669"/>
    <property type="project" value="InterPro"/>
</dbReference>
<dbReference type="SUPFAM" id="SSF52540">
    <property type="entry name" value="P-loop containing nucleoside triphosphate hydrolases"/>
    <property type="match status" value="2"/>
</dbReference>
<dbReference type="EMBL" id="BFAD01000008">
    <property type="protein sequence ID" value="GBE86084.1"/>
    <property type="molecule type" value="Genomic_DNA"/>
</dbReference>
<gene>
    <name evidence="7" type="ORF">SCP_0806080</name>
</gene>
<proteinExistence type="predicted"/>
<dbReference type="InterPro" id="IPR000330">
    <property type="entry name" value="SNF2_N"/>
</dbReference>
<feature type="compositionally biased region" description="Acidic residues" evidence="4">
    <location>
        <begin position="352"/>
        <end position="365"/>
    </location>
</feature>
<dbReference type="Pfam" id="PF00271">
    <property type="entry name" value="Helicase_C"/>
    <property type="match status" value="1"/>
</dbReference>
<organism evidence="7 8">
    <name type="scientific">Sparassis crispa</name>
    <dbReference type="NCBI Taxonomy" id="139825"/>
    <lineage>
        <taxon>Eukaryota</taxon>
        <taxon>Fungi</taxon>
        <taxon>Dikarya</taxon>
        <taxon>Basidiomycota</taxon>
        <taxon>Agaricomycotina</taxon>
        <taxon>Agaricomycetes</taxon>
        <taxon>Polyporales</taxon>
        <taxon>Sparassidaceae</taxon>
        <taxon>Sparassis</taxon>
    </lineage>
</organism>
<evidence type="ECO:0000256" key="4">
    <source>
        <dbReference type="SAM" id="MobiDB-lite"/>
    </source>
</evidence>
<dbReference type="CDD" id="cd18793">
    <property type="entry name" value="SF2_C_SNF"/>
    <property type="match status" value="1"/>
</dbReference>
<name>A0A401GWE1_9APHY</name>
<dbReference type="AlphaFoldDB" id="A0A401GWE1"/>
<accession>A0A401GWE1</accession>
<evidence type="ECO:0000313" key="8">
    <source>
        <dbReference type="Proteomes" id="UP000287166"/>
    </source>
</evidence>
<dbReference type="SMART" id="SM00487">
    <property type="entry name" value="DEXDc"/>
    <property type="match status" value="1"/>
</dbReference>
<dbReference type="GeneID" id="38783001"/>
<feature type="region of interest" description="Disordered" evidence="4">
    <location>
        <begin position="100"/>
        <end position="153"/>
    </location>
</feature>
<evidence type="ECO:0000313" key="7">
    <source>
        <dbReference type="EMBL" id="GBE86084.1"/>
    </source>
</evidence>
<evidence type="ECO:0000256" key="1">
    <source>
        <dbReference type="ARBA" id="ARBA00022741"/>
    </source>
</evidence>
<dbReference type="STRING" id="139825.A0A401GWE1"/>
<feature type="compositionally biased region" description="Basic residues" evidence="4">
    <location>
        <begin position="307"/>
        <end position="319"/>
    </location>
</feature>
<keyword evidence="3" id="KW-0067">ATP-binding</keyword>
<comment type="caution">
    <text evidence="7">The sequence shown here is derived from an EMBL/GenBank/DDBJ whole genome shotgun (WGS) entry which is preliminary data.</text>
</comment>
<dbReference type="InterPro" id="IPR001650">
    <property type="entry name" value="Helicase_C-like"/>
</dbReference>
<dbReference type="Proteomes" id="UP000287166">
    <property type="component" value="Unassembled WGS sequence"/>
</dbReference>
<dbReference type="SMART" id="SM00490">
    <property type="entry name" value="HELICc"/>
    <property type="match status" value="1"/>
</dbReference>
<feature type="domain" description="Helicase ATP-binding" evidence="5">
    <location>
        <begin position="181"/>
        <end position="465"/>
    </location>
</feature>
<dbReference type="InterPro" id="IPR038718">
    <property type="entry name" value="SNF2-like_sf"/>
</dbReference>
<dbReference type="Gene3D" id="3.40.50.300">
    <property type="entry name" value="P-loop containing nucleotide triphosphate hydrolases"/>
    <property type="match status" value="1"/>
</dbReference>
<keyword evidence="1" id="KW-0547">Nucleotide-binding</keyword>
<dbReference type="InParanoid" id="A0A401GWE1"/>
<dbReference type="PROSITE" id="PS51192">
    <property type="entry name" value="HELICASE_ATP_BIND_1"/>
    <property type="match status" value="1"/>
</dbReference>
<evidence type="ECO:0000259" key="5">
    <source>
        <dbReference type="PROSITE" id="PS51192"/>
    </source>
</evidence>
<feature type="region of interest" description="Disordered" evidence="4">
    <location>
        <begin position="584"/>
        <end position="627"/>
    </location>
</feature>
<dbReference type="PROSITE" id="PS51194">
    <property type="entry name" value="HELICASE_CTER"/>
    <property type="match status" value="1"/>
</dbReference>
<feature type="compositionally biased region" description="Basic residues" evidence="4">
    <location>
        <begin position="330"/>
        <end position="347"/>
    </location>
</feature>
<protein>
    <recommendedName>
        <fullName evidence="9">Lymphoid-specific helicase</fullName>
    </recommendedName>
</protein>
<dbReference type="Gene3D" id="3.40.50.10810">
    <property type="entry name" value="Tandem AAA-ATPase domain"/>
    <property type="match status" value="2"/>
</dbReference>
<reference evidence="7 8" key="1">
    <citation type="journal article" date="2018" name="Sci. Rep.">
        <title>Genome sequence of the cauliflower mushroom Sparassis crispa (Hanabiratake) and its association with beneficial usage.</title>
        <authorList>
            <person name="Kiyama R."/>
            <person name="Furutani Y."/>
            <person name="Kawaguchi K."/>
            <person name="Nakanishi T."/>
        </authorList>
    </citation>
    <scope>NUCLEOTIDE SEQUENCE [LARGE SCALE GENOMIC DNA]</scope>
</reference>
<evidence type="ECO:0000259" key="6">
    <source>
        <dbReference type="PROSITE" id="PS51194"/>
    </source>
</evidence>
<dbReference type="Pfam" id="PF00176">
    <property type="entry name" value="SNF2-rel_dom"/>
    <property type="match status" value="2"/>
</dbReference>
<feature type="compositionally biased region" description="Acidic residues" evidence="4">
    <location>
        <begin position="57"/>
        <end position="66"/>
    </location>
</feature>
<dbReference type="OrthoDB" id="5857104at2759"/>
<evidence type="ECO:0008006" key="9">
    <source>
        <dbReference type="Google" id="ProtNLM"/>
    </source>
</evidence>
<dbReference type="InterPro" id="IPR027417">
    <property type="entry name" value="P-loop_NTPase"/>
</dbReference>
<feature type="compositionally biased region" description="Basic and acidic residues" evidence="4">
    <location>
        <begin position="320"/>
        <end position="329"/>
    </location>
</feature>
<dbReference type="GO" id="GO:0016787">
    <property type="term" value="F:hydrolase activity"/>
    <property type="evidence" value="ECO:0007669"/>
    <property type="project" value="UniProtKB-KW"/>
</dbReference>